<gene>
    <name evidence="2" type="ORF">GCM10011585_11940</name>
</gene>
<name>A0A917M1I0_9BACT</name>
<feature type="region of interest" description="Disordered" evidence="1">
    <location>
        <begin position="1"/>
        <end position="116"/>
    </location>
</feature>
<accession>A0A917M1I0</accession>
<keyword evidence="3" id="KW-1185">Reference proteome</keyword>
<protein>
    <submittedName>
        <fullName evidence="2">Uncharacterized protein</fullName>
    </submittedName>
</protein>
<sequence length="116" mass="11965">MSEKAKNPATQNTIEDPPEYNAENPKHSKKSSDWLGGPQNGNKAPVESTYQQNGQSWLGGPQNGNETPTGSDYTKHRFSDTSSGSDWLGGPQNGDEISGNGGNGGNASGSGNAGNG</sequence>
<dbReference type="Proteomes" id="UP000647241">
    <property type="component" value="Unassembled WGS sequence"/>
</dbReference>
<reference evidence="2" key="2">
    <citation type="submission" date="2020-09" db="EMBL/GenBank/DDBJ databases">
        <authorList>
            <person name="Sun Q."/>
            <person name="Zhou Y."/>
        </authorList>
    </citation>
    <scope>NUCLEOTIDE SEQUENCE</scope>
    <source>
        <strain evidence="2">CGMCC 1.12997</strain>
    </source>
</reference>
<dbReference type="EMBL" id="BMGT01000002">
    <property type="protein sequence ID" value="GGG71318.1"/>
    <property type="molecule type" value="Genomic_DNA"/>
</dbReference>
<organism evidence="2 3">
    <name type="scientific">Edaphobacter dinghuensis</name>
    <dbReference type="NCBI Taxonomy" id="1560005"/>
    <lineage>
        <taxon>Bacteria</taxon>
        <taxon>Pseudomonadati</taxon>
        <taxon>Acidobacteriota</taxon>
        <taxon>Terriglobia</taxon>
        <taxon>Terriglobales</taxon>
        <taxon>Acidobacteriaceae</taxon>
        <taxon>Edaphobacter</taxon>
    </lineage>
</organism>
<proteinExistence type="predicted"/>
<feature type="compositionally biased region" description="Gly residues" evidence="1">
    <location>
        <begin position="99"/>
        <end position="116"/>
    </location>
</feature>
<evidence type="ECO:0000313" key="3">
    <source>
        <dbReference type="Proteomes" id="UP000647241"/>
    </source>
</evidence>
<reference evidence="2" key="1">
    <citation type="journal article" date="2014" name="Int. J. Syst. Evol. Microbiol.">
        <title>Complete genome sequence of Corynebacterium casei LMG S-19264T (=DSM 44701T), isolated from a smear-ripened cheese.</title>
        <authorList>
            <consortium name="US DOE Joint Genome Institute (JGI-PGF)"/>
            <person name="Walter F."/>
            <person name="Albersmeier A."/>
            <person name="Kalinowski J."/>
            <person name="Ruckert C."/>
        </authorList>
    </citation>
    <scope>NUCLEOTIDE SEQUENCE</scope>
    <source>
        <strain evidence="2">CGMCC 1.12997</strain>
    </source>
</reference>
<comment type="caution">
    <text evidence="2">The sequence shown here is derived from an EMBL/GenBank/DDBJ whole genome shotgun (WGS) entry which is preliminary data.</text>
</comment>
<evidence type="ECO:0000313" key="2">
    <source>
        <dbReference type="EMBL" id="GGG71318.1"/>
    </source>
</evidence>
<dbReference type="AlphaFoldDB" id="A0A917M1I0"/>
<dbReference type="RefSeq" id="WP_188553300.1">
    <property type="nucleotide sequence ID" value="NZ_BMGT01000002.1"/>
</dbReference>
<feature type="compositionally biased region" description="Polar residues" evidence="1">
    <location>
        <begin position="63"/>
        <end position="72"/>
    </location>
</feature>
<evidence type="ECO:0000256" key="1">
    <source>
        <dbReference type="SAM" id="MobiDB-lite"/>
    </source>
</evidence>